<dbReference type="Pfam" id="PF09617">
    <property type="entry name" value="Cas_GSU0053"/>
    <property type="match status" value="1"/>
</dbReference>
<dbReference type="AlphaFoldDB" id="A0A4V0NCP1"/>
<dbReference type="OrthoDB" id="3464590at2"/>
<gene>
    <name evidence="1" type="ORF">SOCEGT47_003050</name>
</gene>
<proteinExistence type="predicted"/>
<reference evidence="1 2" key="1">
    <citation type="submission" date="2015-09" db="EMBL/GenBank/DDBJ databases">
        <title>Sorangium comparison.</title>
        <authorList>
            <person name="Zaburannyi N."/>
            <person name="Bunk B."/>
            <person name="Overmann J."/>
            <person name="Mueller R."/>
        </authorList>
    </citation>
    <scope>NUCLEOTIDE SEQUENCE [LARGE SCALE GENOMIC DNA]</scope>
    <source>
        <strain evidence="1 2">So ceGT47</strain>
    </source>
</reference>
<dbReference type="NCBIfam" id="TIGR02570">
    <property type="entry name" value="cas7_GSU0053"/>
    <property type="match status" value="1"/>
</dbReference>
<dbReference type="RefSeq" id="WP_129344613.1">
    <property type="nucleotide sequence ID" value="NZ_CP012670.1"/>
</dbReference>
<protein>
    <submittedName>
        <fullName evidence="1">CRISPR-associated protein</fullName>
    </submittedName>
</protein>
<evidence type="ECO:0000313" key="1">
    <source>
        <dbReference type="EMBL" id="AUX19852.1"/>
    </source>
</evidence>
<sequence length="324" mass="35265">MSIDLSALLPDRAPYPSRLLLEQELRPVQGVRFQPTGFPDLGASLFEDPYENGGQRLLVESAQSMANRLEAVCWDRAAQDLIPELKGLSYVRVQRPDKSYLTSSITEAHRLNSPYILESKDKSFFNRLKDDTAPLAEGPIDRRKLAAIVFRYDASTLLHGLFLAKPDLVGGRLRIERALSSFIEAEDVSVAASGGVKNDAVNPSGDTGKGFGNVPFHRDEYTAKRITAFFNLDLHQIRGYGLGAAAERLLVLLGLFKIAALLEGDLRLRTACDLAPTGPLRVVRPESFPMPPVAALRAELPSAIAACKDLFAGSGAPTTVTFSS</sequence>
<organism evidence="1 2">
    <name type="scientific">Sorangium cellulosum</name>
    <name type="common">Polyangium cellulosum</name>
    <dbReference type="NCBI Taxonomy" id="56"/>
    <lineage>
        <taxon>Bacteria</taxon>
        <taxon>Pseudomonadati</taxon>
        <taxon>Myxococcota</taxon>
        <taxon>Polyangia</taxon>
        <taxon>Polyangiales</taxon>
        <taxon>Polyangiaceae</taxon>
        <taxon>Sorangium</taxon>
    </lineage>
</organism>
<name>A0A4V0NCP1_SORCE</name>
<dbReference type="InterPro" id="IPR013403">
    <property type="entry name" value="CRISPR-assoc_prot_Csb1/Cas7u"/>
</dbReference>
<accession>A0A4V0NCP1</accession>
<evidence type="ECO:0000313" key="2">
    <source>
        <dbReference type="Proteomes" id="UP000295781"/>
    </source>
</evidence>
<dbReference type="EMBL" id="CP012670">
    <property type="protein sequence ID" value="AUX19852.1"/>
    <property type="molecule type" value="Genomic_DNA"/>
</dbReference>
<dbReference type="Proteomes" id="UP000295781">
    <property type="component" value="Chromosome"/>
</dbReference>